<evidence type="ECO:0000313" key="2">
    <source>
        <dbReference type="EMBL" id="GHI80731.1"/>
    </source>
</evidence>
<gene>
    <name evidence="2" type="ORF">Sspor_62920</name>
</gene>
<evidence type="ECO:0000313" key="3">
    <source>
        <dbReference type="Proteomes" id="UP000608522"/>
    </source>
</evidence>
<comment type="caution">
    <text evidence="2">The sequence shown here is derived from an EMBL/GenBank/DDBJ whole genome shotgun (WGS) entry which is preliminary data.</text>
</comment>
<feature type="transmembrane region" description="Helical" evidence="1">
    <location>
        <begin position="154"/>
        <end position="176"/>
    </location>
</feature>
<keyword evidence="1" id="KW-0812">Transmembrane</keyword>
<feature type="transmembrane region" description="Helical" evidence="1">
    <location>
        <begin position="297"/>
        <end position="318"/>
    </location>
</feature>
<protein>
    <submittedName>
        <fullName evidence="2">Uncharacterized protein</fullName>
    </submittedName>
</protein>
<feature type="transmembrane region" description="Helical" evidence="1">
    <location>
        <begin position="21"/>
        <end position="43"/>
    </location>
</feature>
<keyword evidence="3" id="KW-1185">Reference proteome</keyword>
<feature type="transmembrane region" description="Helical" evidence="1">
    <location>
        <begin position="113"/>
        <end position="133"/>
    </location>
</feature>
<name>A0ABQ3TK07_9ACTN</name>
<feature type="transmembrane region" description="Helical" evidence="1">
    <location>
        <begin position="254"/>
        <end position="277"/>
    </location>
</feature>
<proteinExistence type="predicted"/>
<feature type="transmembrane region" description="Helical" evidence="1">
    <location>
        <begin position="55"/>
        <end position="76"/>
    </location>
</feature>
<keyword evidence="1" id="KW-0472">Membrane</keyword>
<dbReference type="Proteomes" id="UP000608522">
    <property type="component" value="Unassembled WGS sequence"/>
</dbReference>
<accession>A0ABQ3TK07</accession>
<organism evidence="2 3">
    <name type="scientific">Streptomyces spororaveus</name>
    <dbReference type="NCBI Taxonomy" id="284039"/>
    <lineage>
        <taxon>Bacteria</taxon>
        <taxon>Bacillati</taxon>
        <taxon>Actinomycetota</taxon>
        <taxon>Actinomycetes</taxon>
        <taxon>Kitasatosporales</taxon>
        <taxon>Streptomycetaceae</taxon>
        <taxon>Streptomyces</taxon>
    </lineage>
</organism>
<dbReference type="PROSITE" id="PS51257">
    <property type="entry name" value="PROKAR_LIPOPROTEIN"/>
    <property type="match status" value="1"/>
</dbReference>
<dbReference type="EMBL" id="BNED01000005">
    <property type="protein sequence ID" value="GHI80731.1"/>
    <property type="molecule type" value="Genomic_DNA"/>
</dbReference>
<sequence>MKTLWSAWWRRWPHWVARATVLWAVLYAGFGLACALSGTALIYHGGGSGASGLGWAVVVVGVVAVSVSGAVVVYGLRPALRVMLWVVCGLAGITAFSLLMDVITLLFGQGVDSRVSAVNKVLAAVGAVLLAATARSGRLPAGTAVRAPSAAPRFVQLAAWAGTLAFVPYAAMKFVWASGGTFGGMSGAEVLAVSERNGASGVFLALESWGLDPTALLAVLGVFLLWGLVRPWGQVFPRWTLFLGGRRVPRWLPLVPALLGAATLAPYGVVGVGYLFLATAGVVTMRRGDFHSSGDALLVGWIGMVAFAVYGIALIVAARSYWLRTRRACRTGVLIGGSGGA</sequence>
<keyword evidence="1" id="KW-1133">Transmembrane helix</keyword>
<reference evidence="3" key="1">
    <citation type="submission" date="2023-07" db="EMBL/GenBank/DDBJ databases">
        <title>Whole genome shotgun sequence of Streptomyces spororaveus NBRC 15456.</title>
        <authorList>
            <person name="Komaki H."/>
            <person name="Tamura T."/>
        </authorList>
    </citation>
    <scope>NUCLEOTIDE SEQUENCE [LARGE SCALE GENOMIC DNA]</scope>
    <source>
        <strain evidence="3">NBRC 15456</strain>
    </source>
</reference>
<evidence type="ECO:0000256" key="1">
    <source>
        <dbReference type="SAM" id="Phobius"/>
    </source>
</evidence>
<feature type="transmembrane region" description="Helical" evidence="1">
    <location>
        <begin position="83"/>
        <end position="107"/>
    </location>
</feature>
<feature type="transmembrane region" description="Helical" evidence="1">
    <location>
        <begin position="214"/>
        <end position="233"/>
    </location>
</feature>